<feature type="transmembrane region" description="Helical" evidence="2">
    <location>
        <begin position="631"/>
        <end position="653"/>
    </location>
</feature>
<evidence type="ECO:0000313" key="4">
    <source>
        <dbReference type="Proteomes" id="UP001153620"/>
    </source>
</evidence>
<sequence length="1059" mass="123301">MNMKKFIPDEIRKIVNNLSRSFDNQASGSNSSNIELMTRKNSSMRRHQNDLDGINVISIERITTSTGIIVDKETYKNIRKYTISNLDSIAAAVEFIKTSEIKEELQDTKTITEVKFKFGDESVRELNSHEIWELSGRFSNKSISFCFCSRNDESFYIYWKSKDSQNLMYLSPFNDKFGWKDRKLCDFVMMFLKSSLRNGHSGISQSFQLPMETVKVQLHYLADIRDYNLLLVAAEKGDHEVVKVLLDHGINTELANRSINAQILSYNNRHFEVLEMLINENHTYPQSIDISQCTDDSKEFYKASMDLHEAIITGNQKKSVNLVMQHPKSRYFYNLQNESALKTALVHKQFKIYEALLKQGLYLAPHENILKITKAYNEIENNNFKNIQIGDHPEQHMSIIIGNTSIFRGDIKTRERFTPIFSAYQALNANIFIKVILMVVAASKNFRVVFDFSHESVHSVDPNLSSKSNGFLYMTGRIFIGALKLLNFKTKHEAYGIMAHEFCHYAVDLTFGNDAKPYFKNDSLARQEFDKISEECEKRYGEEEVIDLVYDCYPEDMHHAELIVRVPQLLMLYGNEPEKLLKIQEKFPKLFKFFEVRVVPAMKKALNEIEAKAEIEIKVDDVIVREYPKRWNFFVVCGIIVASLIGICGLLVIKAQLLMTKHNYKFQELSEPQKLTIMNARVSYKGLDMKLMDLLPHESAGYDELTSEQIECIFDSKLLSLTGHDFSHLQSHIIHNWTTLAAPIKSKILSTNFTFQDISLKFKILHDLHPSAFTALTSNQIVDILDDKDLKIGKMIDEIKGYQPYRNFVSENAYLLYYKYQTEPNITSNFTNYFHKFKDENFEFFSNIYDEISKNLLGMTLDSYIRYNLTLKVYFEVVTHINKFQITENLDKTKTFILASDDDDKNTIKMNRLTHLMKKEHPTRWVSFVDMKNAPYEPDKNSILELIGRSNVTGFEQRIFDECYKSGNLIVLWNDFGNFPPNLDNLLLDIMWDIHQNKNIQLISTKTSYSKTLRDKFHVEVHRFQPLTAREAEKGTDESSRFLLNRRIFSNLGMSWQRF</sequence>
<dbReference type="InterPro" id="IPR002110">
    <property type="entry name" value="Ankyrin_rpt"/>
</dbReference>
<feature type="repeat" description="ANK" evidence="1">
    <location>
        <begin position="225"/>
        <end position="257"/>
    </location>
</feature>
<dbReference type="SMART" id="SM00248">
    <property type="entry name" value="ANK"/>
    <property type="match status" value="2"/>
</dbReference>
<keyword evidence="2" id="KW-1133">Transmembrane helix</keyword>
<organism evidence="3 4">
    <name type="scientific">Chironomus riparius</name>
    <dbReference type="NCBI Taxonomy" id="315576"/>
    <lineage>
        <taxon>Eukaryota</taxon>
        <taxon>Metazoa</taxon>
        <taxon>Ecdysozoa</taxon>
        <taxon>Arthropoda</taxon>
        <taxon>Hexapoda</taxon>
        <taxon>Insecta</taxon>
        <taxon>Pterygota</taxon>
        <taxon>Neoptera</taxon>
        <taxon>Endopterygota</taxon>
        <taxon>Diptera</taxon>
        <taxon>Nematocera</taxon>
        <taxon>Chironomoidea</taxon>
        <taxon>Chironomidae</taxon>
        <taxon>Chironominae</taxon>
        <taxon>Chironomus</taxon>
    </lineage>
</organism>
<protein>
    <submittedName>
        <fullName evidence="3">Uncharacterized protein</fullName>
    </submittedName>
</protein>
<gene>
    <name evidence="3" type="ORF">CHIRRI_LOCUS13215</name>
</gene>
<keyword evidence="4" id="KW-1185">Reference proteome</keyword>
<dbReference type="SUPFAM" id="SSF48403">
    <property type="entry name" value="Ankyrin repeat"/>
    <property type="match status" value="1"/>
</dbReference>
<keyword evidence="1" id="KW-0040">ANK repeat</keyword>
<dbReference type="OrthoDB" id="7739966at2759"/>
<keyword evidence="2" id="KW-0472">Membrane</keyword>
<reference evidence="3" key="2">
    <citation type="submission" date="2022-10" db="EMBL/GenBank/DDBJ databases">
        <authorList>
            <consortium name="ENA_rothamsted_submissions"/>
            <consortium name="culmorum"/>
            <person name="King R."/>
        </authorList>
    </citation>
    <scope>NUCLEOTIDE SEQUENCE</scope>
</reference>
<dbReference type="InterPro" id="IPR036770">
    <property type="entry name" value="Ankyrin_rpt-contain_sf"/>
</dbReference>
<accession>A0A9N9WXX9</accession>
<dbReference type="AlphaFoldDB" id="A0A9N9WXX9"/>
<evidence type="ECO:0000313" key="3">
    <source>
        <dbReference type="EMBL" id="CAG9810401.1"/>
    </source>
</evidence>
<evidence type="ECO:0000256" key="2">
    <source>
        <dbReference type="SAM" id="Phobius"/>
    </source>
</evidence>
<dbReference type="Proteomes" id="UP001153620">
    <property type="component" value="Chromosome 4"/>
</dbReference>
<evidence type="ECO:0000256" key="1">
    <source>
        <dbReference type="PROSITE-ProRule" id="PRU00023"/>
    </source>
</evidence>
<dbReference type="PROSITE" id="PS50088">
    <property type="entry name" value="ANK_REPEAT"/>
    <property type="match status" value="1"/>
</dbReference>
<dbReference type="EMBL" id="OU895880">
    <property type="protein sequence ID" value="CAG9810401.1"/>
    <property type="molecule type" value="Genomic_DNA"/>
</dbReference>
<dbReference type="Gene3D" id="1.25.40.20">
    <property type="entry name" value="Ankyrin repeat-containing domain"/>
    <property type="match status" value="1"/>
</dbReference>
<name>A0A9N9WXX9_9DIPT</name>
<proteinExistence type="predicted"/>
<keyword evidence="2" id="KW-0812">Transmembrane</keyword>
<reference evidence="3" key="1">
    <citation type="submission" date="2022-01" db="EMBL/GenBank/DDBJ databases">
        <authorList>
            <person name="King R."/>
        </authorList>
    </citation>
    <scope>NUCLEOTIDE SEQUENCE</scope>
</reference>